<dbReference type="Proteomes" id="UP001165135">
    <property type="component" value="Unassembled WGS sequence"/>
</dbReference>
<comment type="caution">
    <text evidence="9">The sequence shown here is derived from an EMBL/GenBank/DDBJ whole genome shotgun (WGS) entry which is preliminary data.</text>
</comment>
<reference evidence="9" key="1">
    <citation type="submission" date="2023-03" db="EMBL/GenBank/DDBJ databases">
        <title>Actinoallomurus iriomotensis NBRC 103681.</title>
        <authorList>
            <person name="Ichikawa N."/>
            <person name="Sato H."/>
            <person name="Tonouchi N."/>
        </authorList>
    </citation>
    <scope>NUCLEOTIDE SEQUENCE</scope>
    <source>
        <strain evidence="9">NBRC 103681</strain>
    </source>
</reference>
<evidence type="ECO:0000256" key="5">
    <source>
        <dbReference type="ARBA" id="ARBA00023136"/>
    </source>
</evidence>
<keyword evidence="5 7" id="KW-0472">Membrane</keyword>
<dbReference type="Pfam" id="PF13396">
    <property type="entry name" value="PLDc_N"/>
    <property type="match status" value="1"/>
</dbReference>
<evidence type="ECO:0000256" key="4">
    <source>
        <dbReference type="ARBA" id="ARBA00022989"/>
    </source>
</evidence>
<gene>
    <name evidence="9" type="ORF">Airi01_081710</name>
</gene>
<evidence type="ECO:0000256" key="3">
    <source>
        <dbReference type="ARBA" id="ARBA00022692"/>
    </source>
</evidence>
<feature type="domain" description="Cardiolipin synthase N-terminal" evidence="8">
    <location>
        <begin position="24"/>
        <end position="68"/>
    </location>
</feature>
<keyword evidence="3 7" id="KW-0812">Transmembrane</keyword>
<dbReference type="GO" id="GO:0005886">
    <property type="term" value="C:plasma membrane"/>
    <property type="evidence" value="ECO:0007669"/>
    <property type="project" value="UniProtKB-SubCell"/>
</dbReference>
<feature type="region of interest" description="Disordered" evidence="6">
    <location>
        <begin position="86"/>
        <end position="108"/>
    </location>
</feature>
<evidence type="ECO:0000259" key="8">
    <source>
        <dbReference type="Pfam" id="PF13396"/>
    </source>
</evidence>
<evidence type="ECO:0000256" key="7">
    <source>
        <dbReference type="SAM" id="Phobius"/>
    </source>
</evidence>
<feature type="transmembrane region" description="Helical" evidence="7">
    <location>
        <begin position="7"/>
        <end position="26"/>
    </location>
</feature>
<keyword evidence="2" id="KW-1003">Cell membrane</keyword>
<evidence type="ECO:0000256" key="6">
    <source>
        <dbReference type="SAM" id="MobiDB-lite"/>
    </source>
</evidence>
<evidence type="ECO:0000313" key="10">
    <source>
        <dbReference type="Proteomes" id="UP001165135"/>
    </source>
</evidence>
<dbReference type="AlphaFoldDB" id="A0A9W6RQU0"/>
<sequence>MRAQASLRIMLALAAVLVLVALGIWLYCLFEVLSTDEGHTRHLPKFAWFLIVLLGFELGAVAWLLFGRRRGFVTADVTAWPPDFLLSGEGSRDEPATPGPLGPDDDPEFLRQLDRRLRGDDPS</sequence>
<name>A0A9W6RQU0_9ACTN</name>
<proteinExistence type="predicted"/>
<protein>
    <recommendedName>
        <fullName evidence="8">Cardiolipin synthase N-terminal domain-containing protein</fullName>
    </recommendedName>
</protein>
<dbReference type="EMBL" id="BSTJ01000012">
    <property type="protein sequence ID" value="GLY79904.1"/>
    <property type="molecule type" value="Genomic_DNA"/>
</dbReference>
<feature type="transmembrane region" description="Helical" evidence="7">
    <location>
        <begin position="46"/>
        <end position="66"/>
    </location>
</feature>
<comment type="subcellular location">
    <subcellularLocation>
        <location evidence="1">Cell membrane</location>
        <topology evidence="1">Multi-pass membrane protein</topology>
    </subcellularLocation>
</comment>
<organism evidence="9 10">
    <name type="scientific">Actinoallomurus iriomotensis</name>
    <dbReference type="NCBI Taxonomy" id="478107"/>
    <lineage>
        <taxon>Bacteria</taxon>
        <taxon>Bacillati</taxon>
        <taxon>Actinomycetota</taxon>
        <taxon>Actinomycetes</taxon>
        <taxon>Streptosporangiales</taxon>
        <taxon>Thermomonosporaceae</taxon>
        <taxon>Actinoallomurus</taxon>
    </lineage>
</organism>
<accession>A0A9W6RQU0</accession>
<dbReference type="InterPro" id="IPR027379">
    <property type="entry name" value="CLS_N"/>
</dbReference>
<keyword evidence="4 7" id="KW-1133">Transmembrane helix</keyword>
<evidence type="ECO:0000256" key="1">
    <source>
        <dbReference type="ARBA" id="ARBA00004651"/>
    </source>
</evidence>
<evidence type="ECO:0000313" key="9">
    <source>
        <dbReference type="EMBL" id="GLY79904.1"/>
    </source>
</evidence>
<evidence type="ECO:0000256" key="2">
    <source>
        <dbReference type="ARBA" id="ARBA00022475"/>
    </source>
</evidence>